<proteinExistence type="predicted"/>
<evidence type="ECO:0000313" key="2">
    <source>
        <dbReference type="Proteomes" id="UP000218896"/>
    </source>
</evidence>
<dbReference type="AlphaFoldDB" id="A0A2A2FBH1"/>
<gene>
    <name evidence="1" type="ORF">CK501_02685</name>
</gene>
<dbReference type="SUPFAM" id="SSF52151">
    <property type="entry name" value="FabD/lysophospholipase-like"/>
    <property type="match status" value="1"/>
</dbReference>
<comment type="caution">
    <text evidence="1">The sequence shown here is derived from an EMBL/GenBank/DDBJ whole genome shotgun (WGS) entry which is preliminary data.</text>
</comment>
<keyword evidence="2" id="KW-1185">Reference proteome</keyword>
<protein>
    <recommendedName>
        <fullName evidence="3">Patatin-like phospholipase family protein</fullName>
    </recommendedName>
</protein>
<dbReference type="EMBL" id="NSKD01000001">
    <property type="protein sequence ID" value="PAU82074.1"/>
    <property type="molecule type" value="Genomic_DNA"/>
</dbReference>
<evidence type="ECO:0000313" key="1">
    <source>
        <dbReference type="EMBL" id="PAU82074.1"/>
    </source>
</evidence>
<dbReference type="RefSeq" id="WP_095616171.1">
    <property type="nucleotide sequence ID" value="NZ_NSKD01000001.1"/>
</dbReference>
<sequence length="360" mass="39765">MTDSIPPLSIHAGDRALARIRERGLQPGDVGTIPGAAGGPKALGLLGLDRVLFGDWLERAPRERTLIGSSIGSWRFACACTPEPVAALERLGELYTSQRFPRGITPAQVSEQCREMLQALLGGHEAAILEQQRYRLNVMVARSKGLVASDRRPLLMAGLAPVVLANAIHRPWIRLGFERMVMHDERAEPPLDAFSDFPGRYEGLNAGNLQAALLASASIPFVMNAVDTIPGVAGHSFRDGGLTDYHLDLPYAGDDLVLYPHFTQRIVPGWFDKSLPWRNGNPERLRNLVLIAPTQAYLEGLPDGKLPDRRDFPAYRDDDATREAHWRRAMAESQRLGDYFLELVDNDRVAQVARPLSELG</sequence>
<accession>A0A2A2FBH1</accession>
<name>A0A2A2FBH1_9GAMM</name>
<evidence type="ECO:0008006" key="3">
    <source>
        <dbReference type="Google" id="ProtNLM"/>
    </source>
</evidence>
<organism evidence="1 2">
    <name type="scientific">Halovibrio salipaludis</name>
    <dbReference type="NCBI Taxonomy" id="2032626"/>
    <lineage>
        <taxon>Bacteria</taxon>
        <taxon>Pseudomonadati</taxon>
        <taxon>Pseudomonadota</taxon>
        <taxon>Gammaproteobacteria</taxon>
        <taxon>Oceanospirillales</taxon>
        <taxon>Halomonadaceae</taxon>
        <taxon>Halovibrio</taxon>
    </lineage>
</organism>
<dbReference type="OrthoDB" id="8586159at2"/>
<dbReference type="Proteomes" id="UP000218896">
    <property type="component" value="Unassembled WGS sequence"/>
</dbReference>
<dbReference type="InterPro" id="IPR016035">
    <property type="entry name" value="Acyl_Trfase/lysoPLipase"/>
</dbReference>
<reference evidence="1 2" key="1">
    <citation type="submission" date="2017-08" db="EMBL/GenBank/DDBJ databases">
        <title>Halovibrio sewagensis sp. nov., isolated from wastewater of high salinity.</title>
        <authorList>
            <person name="Dong X."/>
            <person name="Zhang G."/>
        </authorList>
    </citation>
    <scope>NUCLEOTIDE SEQUENCE [LARGE SCALE GENOMIC DNA]</scope>
    <source>
        <strain evidence="1 2">YL5-2</strain>
    </source>
</reference>